<protein>
    <submittedName>
        <fullName evidence="1">DUF1636 domain-containing protein</fullName>
    </submittedName>
</protein>
<dbReference type="OrthoDB" id="424426at2"/>
<accession>A0A3P3DCL5</accession>
<reference evidence="1 2" key="1">
    <citation type="submission" date="2018-11" db="EMBL/GenBank/DDBJ databases">
        <title>Gemmobacter sp. nov., YIM 102744-1 draft genome.</title>
        <authorList>
            <person name="Li G."/>
            <person name="Jiang Y."/>
        </authorList>
    </citation>
    <scope>NUCLEOTIDE SEQUENCE [LARGE SCALE GENOMIC DNA]</scope>
    <source>
        <strain evidence="1 2">YIM 102744-1</strain>
    </source>
</reference>
<proteinExistence type="predicted"/>
<sequence length="116" mass="12817">MAEQNHLVVCTTCRREGADPEALRDGARLSQALTVRGIAHDTQECFSACKGSCVVALRGKGRWTYVQGALDPDQHLDDLIEMTRAYSASADGIVPWRSRPEIIRKNTIARIPPLEI</sequence>
<keyword evidence="2" id="KW-1185">Reference proteome</keyword>
<name>A0A3P3DCL5_9RHOB</name>
<dbReference type="AlphaFoldDB" id="A0A3P3DCL5"/>
<gene>
    <name evidence="1" type="ORF">EG244_15695</name>
</gene>
<dbReference type="Pfam" id="PF07845">
    <property type="entry name" value="DUF1636"/>
    <property type="match status" value="1"/>
</dbReference>
<dbReference type="RefSeq" id="WP_124966126.1">
    <property type="nucleotide sequence ID" value="NZ_RRAZ01000027.1"/>
</dbReference>
<dbReference type="EMBL" id="RRAZ01000027">
    <property type="protein sequence ID" value="RRH72069.1"/>
    <property type="molecule type" value="Genomic_DNA"/>
</dbReference>
<dbReference type="InterPro" id="IPR012863">
    <property type="entry name" value="DUF1636"/>
</dbReference>
<evidence type="ECO:0000313" key="1">
    <source>
        <dbReference type="EMBL" id="RRH72069.1"/>
    </source>
</evidence>
<evidence type="ECO:0000313" key="2">
    <source>
        <dbReference type="Proteomes" id="UP000282125"/>
    </source>
</evidence>
<dbReference type="Proteomes" id="UP000282125">
    <property type="component" value="Unassembled WGS sequence"/>
</dbReference>
<comment type="caution">
    <text evidence="1">The sequence shown here is derived from an EMBL/GenBank/DDBJ whole genome shotgun (WGS) entry which is preliminary data.</text>
</comment>
<organism evidence="1 2">
    <name type="scientific">Falsigemmobacter faecalis</name>
    <dbReference type="NCBI Taxonomy" id="2488730"/>
    <lineage>
        <taxon>Bacteria</taxon>
        <taxon>Pseudomonadati</taxon>
        <taxon>Pseudomonadota</taxon>
        <taxon>Alphaproteobacteria</taxon>
        <taxon>Rhodobacterales</taxon>
        <taxon>Paracoccaceae</taxon>
        <taxon>Falsigemmobacter</taxon>
    </lineage>
</organism>